<evidence type="ECO:0000256" key="1">
    <source>
        <dbReference type="SAM" id="MobiDB-lite"/>
    </source>
</evidence>
<proteinExistence type="predicted"/>
<dbReference type="PaxDb" id="3055-EDO98386"/>
<dbReference type="EMBL" id="CM008968">
    <property type="protein sequence ID" value="PNW80954.1"/>
    <property type="molecule type" value="Genomic_DNA"/>
</dbReference>
<accession>A0A2K3DK81</accession>
<dbReference type="AlphaFoldDB" id="A0A2K3DK81"/>
<keyword evidence="3" id="KW-1185">Reference proteome</keyword>
<feature type="region of interest" description="Disordered" evidence="1">
    <location>
        <begin position="1"/>
        <end position="67"/>
    </location>
</feature>
<dbReference type="InParanoid" id="A0A2K3DK81"/>
<protein>
    <submittedName>
        <fullName evidence="2">Uncharacterized protein</fullName>
    </submittedName>
</protein>
<evidence type="ECO:0000313" key="2">
    <source>
        <dbReference type="EMBL" id="PNW80954.1"/>
    </source>
</evidence>
<dbReference type="Proteomes" id="UP000006906">
    <property type="component" value="Chromosome 7"/>
</dbReference>
<dbReference type="GeneID" id="5725680"/>
<evidence type="ECO:0000313" key="3">
    <source>
        <dbReference type="Proteomes" id="UP000006906"/>
    </source>
</evidence>
<name>A0A2K3DK81_CHLRE</name>
<feature type="compositionally biased region" description="Low complexity" evidence="1">
    <location>
        <begin position="30"/>
        <end position="55"/>
    </location>
</feature>
<organism evidence="2 3">
    <name type="scientific">Chlamydomonas reinhardtii</name>
    <name type="common">Chlamydomonas smithii</name>
    <dbReference type="NCBI Taxonomy" id="3055"/>
    <lineage>
        <taxon>Eukaryota</taxon>
        <taxon>Viridiplantae</taxon>
        <taxon>Chlorophyta</taxon>
        <taxon>core chlorophytes</taxon>
        <taxon>Chlorophyceae</taxon>
        <taxon>CS clade</taxon>
        <taxon>Chlamydomonadales</taxon>
        <taxon>Chlamydomonadaceae</taxon>
        <taxon>Chlamydomonas</taxon>
    </lineage>
</organism>
<dbReference type="KEGG" id="cre:CHLRE_07g336800v5"/>
<reference evidence="2 3" key="1">
    <citation type="journal article" date="2007" name="Science">
        <title>The Chlamydomonas genome reveals the evolution of key animal and plant functions.</title>
        <authorList>
            <person name="Merchant S.S."/>
            <person name="Prochnik S.E."/>
            <person name="Vallon O."/>
            <person name="Harris E.H."/>
            <person name="Karpowicz S.J."/>
            <person name="Witman G.B."/>
            <person name="Terry A."/>
            <person name="Salamov A."/>
            <person name="Fritz-Laylin L.K."/>
            <person name="Marechal-Drouard L."/>
            <person name="Marshall W.F."/>
            <person name="Qu L.H."/>
            <person name="Nelson D.R."/>
            <person name="Sanderfoot A.A."/>
            <person name="Spalding M.H."/>
            <person name="Kapitonov V.V."/>
            <person name="Ren Q."/>
            <person name="Ferris P."/>
            <person name="Lindquist E."/>
            <person name="Shapiro H."/>
            <person name="Lucas S.M."/>
            <person name="Grimwood J."/>
            <person name="Schmutz J."/>
            <person name="Cardol P."/>
            <person name="Cerutti H."/>
            <person name="Chanfreau G."/>
            <person name="Chen C.L."/>
            <person name="Cognat V."/>
            <person name="Croft M.T."/>
            <person name="Dent R."/>
            <person name="Dutcher S."/>
            <person name="Fernandez E."/>
            <person name="Fukuzawa H."/>
            <person name="Gonzalez-Ballester D."/>
            <person name="Gonzalez-Halphen D."/>
            <person name="Hallmann A."/>
            <person name="Hanikenne M."/>
            <person name="Hippler M."/>
            <person name="Inwood W."/>
            <person name="Jabbari K."/>
            <person name="Kalanon M."/>
            <person name="Kuras R."/>
            <person name="Lefebvre P.A."/>
            <person name="Lemaire S.D."/>
            <person name="Lobanov A.V."/>
            <person name="Lohr M."/>
            <person name="Manuell A."/>
            <person name="Meier I."/>
            <person name="Mets L."/>
            <person name="Mittag M."/>
            <person name="Mittelmeier T."/>
            <person name="Moroney J.V."/>
            <person name="Moseley J."/>
            <person name="Napoli C."/>
            <person name="Nedelcu A.M."/>
            <person name="Niyogi K."/>
            <person name="Novoselov S.V."/>
            <person name="Paulsen I.T."/>
            <person name="Pazour G."/>
            <person name="Purton S."/>
            <person name="Ral J.P."/>
            <person name="Riano-Pachon D.M."/>
            <person name="Riekhof W."/>
            <person name="Rymarquis L."/>
            <person name="Schroda M."/>
            <person name="Stern D."/>
            <person name="Umen J."/>
            <person name="Willows R."/>
            <person name="Wilson N."/>
            <person name="Zimmer S.L."/>
            <person name="Allmer J."/>
            <person name="Balk J."/>
            <person name="Bisova K."/>
            <person name="Chen C.J."/>
            <person name="Elias M."/>
            <person name="Gendler K."/>
            <person name="Hauser C."/>
            <person name="Lamb M.R."/>
            <person name="Ledford H."/>
            <person name="Long J.C."/>
            <person name="Minagawa J."/>
            <person name="Page M.D."/>
            <person name="Pan J."/>
            <person name="Pootakham W."/>
            <person name="Roje S."/>
            <person name="Rose A."/>
            <person name="Stahlberg E."/>
            <person name="Terauchi A.M."/>
            <person name="Yang P."/>
            <person name="Ball S."/>
            <person name="Bowler C."/>
            <person name="Dieckmann C.L."/>
            <person name="Gladyshev V.N."/>
            <person name="Green P."/>
            <person name="Jorgensen R."/>
            <person name="Mayfield S."/>
            <person name="Mueller-Roeber B."/>
            <person name="Rajamani S."/>
            <person name="Sayre R.T."/>
            <person name="Brokstein P."/>
            <person name="Dubchak I."/>
            <person name="Goodstein D."/>
            <person name="Hornick L."/>
            <person name="Huang Y.W."/>
            <person name="Jhaveri J."/>
            <person name="Luo Y."/>
            <person name="Martinez D."/>
            <person name="Ngau W.C."/>
            <person name="Otillar B."/>
            <person name="Poliakov A."/>
            <person name="Porter A."/>
            <person name="Szajkowski L."/>
            <person name="Werner G."/>
            <person name="Zhou K."/>
            <person name="Grigoriev I.V."/>
            <person name="Rokhsar D.S."/>
            <person name="Grossman A.R."/>
        </authorList>
    </citation>
    <scope>NUCLEOTIDE SEQUENCE [LARGE SCALE GENOMIC DNA]</scope>
    <source>
        <strain evidence="3">CC-503</strain>
    </source>
</reference>
<dbReference type="Gramene" id="PNW80954">
    <property type="protein sequence ID" value="PNW80954"/>
    <property type="gene ID" value="CHLRE_07g336800v5"/>
</dbReference>
<gene>
    <name evidence="2" type="ORF">CHLRE_07g336800v5</name>
</gene>
<feature type="compositionally biased region" description="Basic residues" evidence="1">
    <location>
        <begin position="56"/>
        <end position="67"/>
    </location>
</feature>
<dbReference type="RefSeq" id="XP_001700092.2">
    <property type="nucleotide sequence ID" value="XM_001700040.2"/>
</dbReference>
<sequence length="67" mass="7077">MKTQGLRSRACLRGNHNSARRGSATRKWRSGATAAATMRTAGSGAVPSCSAASPSTRRRRASFRRGA</sequence>